<evidence type="ECO:0000313" key="3">
    <source>
        <dbReference type="EMBL" id="KAF1986277.1"/>
    </source>
</evidence>
<dbReference type="OrthoDB" id="3533814at2759"/>
<keyword evidence="1" id="KW-1133">Transmembrane helix</keyword>
<dbReference type="InterPro" id="IPR046529">
    <property type="entry name" value="DUF6594"/>
</dbReference>
<keyword evidence="4" id="KW-1185">Reference proteome</keyword>
<protein>
    <recommendedName>
        <fullName evidence="2">DUF6594 domain-containing protein</fullName>
    </recommendedName>
</protein>
<dbReference type="EMBL" id="ML977158">
    <property type="protein sequence ID" value="KAF1986277.1"/>
    <property type="molecule type" value="Genomic_DNA"/>
</dbReference>
<organism evidence="3 4">
    <name type="scientific">Aulographum hederae CBS 113979</name>
    <dbReference type="NCBI Taxonomy" id="1176131"/>
    <lineage>
        <taxon>Eukaryota</taxon>
        <taxon>Fungi</taxon>
        <taxon>Dikarya</taxon>
        <taxon>Ascomycota</taxon>
        <taxon>Pezizomycotina</taxon>
        <taxon>Dothideomycetes</taxon>
        <taxon>Pleosporomycetidae</taxon>
        <taxon>Aulographales</taxon>
        <taxon>Aulographaceae</taxon>
    </lineage>
</organism>
<dbReference type="Proteomes" id="UP000800041">
    <property type="component" value="Unassembled WGS sequence"/>
</dbReference>
<proteinExistence type="predicted"/>
<evidence type="ECO:0000256" key="1">
    <source>
        <dbReference type="SAM" id="Phobius"/>
    </source>
</evidence>
<feature type="transmembrane region" description="Helical" evidence="1">
    <location>
        <begin position="277"/>
        <end position="296"/>
    </location>
</feature>
<dbReference type="AlphaFoldDB" id="A0A6G1GZQ7"/>
<dbReference type="PANTHER" id="PTHR34502:SF3">
    <property type="entry name" value="DUF6594 DOMAIN-CONTAINING PROTEIN"/>
    <property type="match status" value="1"/>
</dbReference>
<gene>
    <name evidence="3" type="ORF">K402DRAFT_333102</name>
</gene>
<sequence>MCTLDRHTDQAYPKGYPRLAEFMASDNNFMLLRSFRGLHMRALLDLQAELVRLEKDLDSIDLTDWKNEEYQLLQSRYWDRQKARVGTKRHGRPHRPVLLKMIRDTLKEYDELVSRTSEVIIKTRPSERDYRQLWKWFDNNQPLTSLEQDYINHRFDLIALRPERERGNFDAWFADKIMKHRGTVTKFLFDAPAVENPSDPSDPGDPEISYFIAARIEAMSTFVITTIIGLLLAGPVTVMYYLTSRRIIYPAIAALVLFTLLFSTVLSRLAHTSRNELFAASAAYCAIMVAFVSNASSER</sequence>
<evidence type="ECO:0000313" key="4">
    <source>
        <dbReference type="Proteomes" id="UP000800041"/>
    </source>
</evidence>
<feature type="transmembrane region" description="Helical" evidence="1">
    <location>
        <begin position="222"/>
        <end position="241"/>
    </location>
</feature>
<accession>A0A6G1GZQ7</accession>
<reference evidence="3" key="1">
    <citation type="journal article" date="2020" name="Stud. Mycol.">
        <title>101 Dothideomycetes genomes: a test case for predicting lifestyles and emergence of pathogens.</title>
        <authorList>
            <person name="Haridas S."/>
            <person name="Albert R."/>
            <person name="Binder M."/>
            <person name="Bloem J."/>
            <person name="Labutti K."/>
            <person name="Salamov A."/>
            <person name="Andreopoulos B."/>
            <person name="Baker S."/>
            <person name="Barry K."/>
            <person name="Bills G."/>
            <person name="Bluhm B."/>
            <person name="Cannon C."/>
            <person name="Castanera R."/>
            <person name="Culley D."/>
            <person name="Daum C."/>
            <person name="Ezra D."/>
            <person name="Gonzalez J."/>
            <person name="Henrissat B."/>
            <person name="Kuo A."/>
            <person name="Liang C."/>
            <person name="Lipzen A."/>
            <person name="Lutzoni F."/>
            <person name="Magnuson J."/>
            <person name="Mondo S."/>
            <person name="Nolan M."/>
            <person name="Ohm R."/>
            <person name="Pangilinan J."/>
            <person name="Park H.-J."/>
            <person name="Ramirez L."/>
            <person name="Alfaro M."/>
            <person name="Sun H."/>
            <person name="Tritt A."/>
            <person name="Yoshinaga Y."/>
            <person name="Zwiers L.-H."/>
            <person name="Turgeon B."/>
            <person name="Goodwin S."/>
            <person name="Spatafora J."/>
            <person name="Crous P."/>
            <person name="Grigoriev I."/>
        </authorList>
    </citation>
    <scope>NUCLEOTIDE SEQUENCE</scope>
    <source>
        <strain evidence="3">CBS 113979</strain>
    </source>
</reference>
<feature type="domain" description="DUF6594" evidence="2">
    <location>
        <begin position="16"/>
        <end position="289"/>
    </location>
</feature>
<keyword evidence="1" id="KW-0812">Transmembrane</keyword>
<evidence type="ECO:0000259" key="2">
    <source>
        <dbReference type="Pfam" id="PF20237"/>
    </source>
</evidence>
<keyword evidence="1" id="KW-0472">Membrane</keyword>
<dbReference type="PANTHER" id="PTHR34502">
    <property type="entry name" value="DUF6594 DOMAIN-CONTAINING PROTEIN-RELATED"/>
    <property type="match status" value="1"/>
</dbReference>
<dbReference type="Pfam" id="PF20237">
    <property type="entry name" value="DUF6594"/>
    <property type="match status" value="1"/>
</dbReference>
<feature type="transmembrane region" description="Helical" evidence="1">
    <location>
        <begin position="247"/>
        <end position="265"/>
    </location>
</feature>
<name>A0A6G1GZQ7_9PEZI</name>